<evidence type="ECO:0000259" key="2">
    <source>
        <dbReference type="Pfam" id="PF00535"/>
    </source>
</evidence>
<evidence type="ECO:0000313" key="4">
    <source>
        <dbReference type="Proteomes" id="UP000315471"/>
    </source>
</evidence>
<proteinExistence type="predicted"/>
<dbReference type="Proteomes" id="UP000315471">
    <property type="component" value="Unassembled WGS sequence"/>
</dbReference>
<gene>
    <name evidence="3" type="primary">kfoC_1</name>
    <name evidence="3" type="ORF">Q31b_15200</name>
</gene>
<dbReference type="Gene3D" id="3.90.550.10">
    <property type="entry name" value="Spore Coat Polysaccharide Biosynthesis Protein SpsA, Chain A"/>
    <property type="match status" value="1"/>
</dbReference>
<organism evidence="3 4">
    <name type="scientific">Novipirellula aureliae</name>
    <dbReference type="NCBI Taxonomy" id="2527966"/>
    <lineage>
        <taxon>Bacteria</taxon>
        <taxon>Pseudomonadati</taxon>
        <taxon>Planctomycetota</taxon>
        <taxon>Planctomycetia</taxon>
        <taxon>Pirellulales</taxon>
        <taxon>Pirellulaceae</taxon>
        <taxon>Novipirellula</taxon>
    </lineage>
</organism>
<feature type="compositionally biased region" description="Polar residues" evidence="1">
    <location>
        <begin position="343"/>
        <end position="353"/>
    </location>
</feature>
<dbReference type="PANTHER" id="PTHR43685:SF11">
    <property type="entry name" value="GLYCOSYLTRANSFERASE TAGX-RELATED"/>
    <property type="match status" value="1"/>
</dbReference>
<dbReference type="PANTHER" id="PTHR43685">
    <property type="entry name" value="GLYCOSYLTRANSFERASE"/>
    <property type="match status" value="1"/>
</dbReference>
<accession>A0A5C6E933</accession>
<dbReference type="InterPro" id="IPR001173">
    <property type="entry name" value="Glyco_trans_2-like"/>
</dbReference>
<dbReference type="RefSeq" id="WP_197171108.1">
    <property type="nucleotide sequence ID" value="NZ_SJPY01000002.1"/>
</dbReference>
<comment type="caution">
    <text evidence="3">The sequence shown here is derived from an EMBL/GenBank/DDBJ whole genome shotgun (WGS) entry which is preliminary data.</text>
</comment>
<dbReference type="Pfam" id="PF00535">
    <property type="entry name" value="Glycos_transf_2"/>
    <property type="match status" value="1"/>
</dbReference>
<evidence type="ECO:0000313" key="3">
    <source>
        <dbReference type="EMBL" id="TWU43986.1"/>
    </source>
</evidence>
<dbReference type="InterPro" id="IPR029044">
    <property type="entry name" value="Nucleotide-diphossugar_trans"/>
</dbReference>
<reference evidence="3 4" key="1">
    <citation type="submission" date="2019-02" db="EMBL/GenBank/DDBJ databases">
        <title>Deep-cultivation of Planctomycetes and their phenomic and genomic characterization uncovers novel biology.</title>
        <authorList>
            <person name="Wiegand S."/>
            <person name="Jogler M."/>
            <person name="Boedeker C."/>
            <person name="Pinto D."/>
            <person name="Vollmers J."/>
            <person name="Rivas-Marin E."/>
            <person name="Kohn T."/>
            <person name="Peeters S.H."/>
            <person name="Heuer A."/>
            <person name="Rast P."/>
            <person name="Oberbeckmann S."/>
            <person name="Bunk B."/>
            <person name="Jeske O."/>
            <person name="Meyerdierks A."/>
            <person name="Storesund J.E."/>
            <person name="Kallscheuer N."/>
            <person name="Luecker S."/>
            <person name="Lage O.M."/>
            <person name="Pohl T."/>
            <person name="Merkel B.J."/>
            <person name="Hornburger P."/>
            <person name="Mueller R.-W."/>
            <person name="Bruemmer F."/>
            <person name="Labrenz M."/>
            <person name="Spormann A.M."/>
            <person name="Op Den Camp H."/>
            <person name="Overmann J."/>
            <person name="Amann R."/>
            <person name="Jetten M.S.M."/>
            <person name="Mascher T."/>
            <person name="Medema M.H."/>
            <person name="Devos D.P."/>
            <person name="Kaster A.-K."/>
            <person name="Ovreas L."/>
            <person name="Rohde M."/>
            <person name="Galperin M.Y."/>
            <person name="Jogler C."/>
        </authorList>
    </citation>
    <scope>NUCLEOTIDE SEQUENCE [LARGE SCALE GENOMIC DNA]</scope>
    <source>
        <strain evidence="3 4">Q31b</strain>
    </source>
</reference>
<keyword evidence="4" id="KW-1185">Reference proteome</keyword>
<name>A0A5C6E933_9BACT</name>
<sequence>MHPQSTSKISSGKEPQSTSCLVNNYNYADYVCEAVESAIEQELAFDEIIVVDDGSIDDSVRRLRQRFSSHDNVMIIEKENGGQLSAFHRGVQESRGDLIFFLDADDRYNSRLNWMASTLFSKNRTIDFLSVGYEEFGETLPGNSSPQPSRDYGFTALSTIFDRRWVGNPTSCLSMRSKLVNRVLPYQDEDAWRIRADDVLVYGSSILGAHKYHLGEPLVEYRIHQNNGYAKQKIDTLTKLKHAIEVNRLISYYVEKSGYEIGLLGNLLPREFRTLERPTYSELRRYIHMCSRTGLPLRLRIDSIAIMLHHYLVERFKKKPFTSFVDLEFARPSLPITEKREATSSPACHQASGTEMRRTA</sequence>
<dbReference type="EMBL" id="SJPY01000002">
    <property type="protein sequence ID" value="TWU43986.1"/>
    <property type="molecule type" value="Genomic_DNA"/>
</dbReference>
<feature type="region of interest" description="Disordered" evidence="1">
    <location>
        <begin position="340"/>
        <end position="360"/>
    </location>
</feature>
<evidence type="ECO:0000256" key="1">
    <source>
        <dbReference type="SAM" id="MobiDB-lite"/>
    </source>
</evidence>
<protein>
    <submittedName>
        <fullName evidence="3">Chondroitin synthase</fullName>
    </submittedName>
</protein>
<dbReference type="SUPFAM" id="SSF53448">
    <property type="entry name" value="Nucleotide-diphospho-sugar transferases"/>
    <property type="match status" value="1"/>
</dbReference>
<dbReference type="AlphaFoldDB" id="A0A5C6E933"/>
<feature type="domain" description="Glycosyltransferase 2-like" evidence="2">
    <location>
        <begin position="19"/>
        <end position="111"/>
    </location>
</feature>
<dbReference type="InterPro" id="IPR050834">
    <property type="entry name" value="Glycosyltransf_2"/>
</dbReference>